<dbReference type="InterPro" id="IPR024654">
    <property type="entry name" value="Calcineurin-like_PHP_lpxH"/>
</dbReference>
<gene>
    <name evidence="4" type="ORF">SAMN05518683_10946</name>
</gene>
<dbReference type="Proteomes" id="UP000198892">
    <property type="component" value="Unassembled WGS sequence"/>
</dbReference>
<proteinExistence type="inferred from homology"/>
<keyword evidence="5" id="KW-1185">Reference proteome</keyword>
<feature type="domain" description="Calcineurin-like phosphoesterase" evidence="3">
    <location>
        <begin position="1"/>
        <end position="145"/>
    </location>
</feature>
<dbReference type="EC" id="3.1.4.-" evidence="2"/>
<evidence type="ECO:0000313" key="4">
    <source>
        <dbReference type="EMBL" id="SFP72845.1"/>
    </source>
</evidence>
<sequence>MKCLIVSDSHGSRTELSEVIERHRGEVDAVFHCGDSELSKDSSILDGVHTVQGNVDKPDEFPEDIAETVKGVRVYVTHGHLYNIKMTHIPLSYRVEETQSRMACFGHSHHPTAFEDQGVLFVNPGSVMQPRTRPEQTYAIASFDESGGAEIRFYERESAEEVTDLYASFPAGTKE</sequence>
<dbReference type="EMBL" id="FOXD01000009">
    <property type="protein sequence ID" value="SFP72845.1"/>
    <property type="molecule type" value="Genomic_DNA"/>
</dbReference>
<dbReference type="AlphaFoldDB" id="A0A1I5SQ42"/>
<protein>
    <recommendedName>
        <fullName evidence="2">Phosphoesterase</fullName>
        <ecNumber evidence="2">3.1.4.-</ecNumber>
    </recommendedName>
</protein>
<reference evidence="5" key="1">
    <citation type="submission" date="2016-10" db="EMBL/GenBank/DDBJ databases">
        <authorList>
            <person name="Varghese N."/>
            <person name="Submissions S."/>
        </authorList>
    </citation>
    <scope>NUCLEOTIDE SEQUENCE [LARGE SCALE GENOMIC DNA]</scope>
    <source>
        <strain evidence="5">S7</strain>
    </source>
</reference>
<comment type="cofactor">
    <cofactor evidence="2">
        <name>a divalent metal cation</name>
        <dbReference type="ChEBI" id="CHEBI:60240"/>
    </cofactor>
</comment>
<keyword evidence="2" id="KW-0479">Metal-binding</keyword>
<name>A0A1I5SQ42_9BACI</name>
<dbReference type="STRING" id="1884432.SAMN05518683_10946"/>
<dbReference type="Gene3D" id="3.60.21.10">
    <property type="match status" value="1"/>
</dbReference>
<dbReference type="GO" id="GO:0046872">
    <property type="term" value="F:metal ion binding"/>
    <property type="evidence" value="ECO:0007669"/>
    <property type="project" value="UniProtKB-KW"/>
</dbReference>
<dbReference type="GO" id="GO:0016787">
    <property type="term" value="F:hydrolase activity"/>
    <property type="evidence" value="ECO:0007669"/>
    <property type="project" value="UniProtKB-UniRule"/>
</dbReference>
<organism evidence="4 5">
    <name type="scientific">Salibacterium halotolerans</name>
    <dbReference type="NCBI Taxonomy" id="1884432"/>
    <lineage>
        <taxon>Bacteria</taxon>
        <taxon>Bacillati</taxon>
        <taxon>Bacillota</taxon>
        <taxon>Bacilli</taxon>
        <taxon>Bacillales</taxon>
        <taxon>Bacillaceae</taxon>
    </lineage>
</organism>
<dbReference type="Pfam" id="PF12850">
    <property type="entry name" value="Metallophos_2"/>
    <property type="match status" value="1"/>
</dbReference>
<dbReference type="NCBIfam" id="TIGR00040">
    <property type="entry name" value="yfcE"/>
    <property type="match status" value="1"/>
</dbReference>
<dbReference type="InterPro" id="IPR000979">
    <property type="entry name" value="Phosphodiesterase_MJ0936/Vps29"/>
</dbReference>
<dbReference type="PANTHER" id="PTHR11124">
    <property type="entry name" value="VACUOLAR SORTING PROTEIN VPS29"/>
    <property type="match status" value="1"/>
</dbReference>
<evidence type="ECO:0000256" key="1">
    <source>
        <dbReference type="ARBA" id="ARBA00008950"/>
    </source>
</evidence>
<accession>A0A1I5SQ42</accession>
<comment type="similarity">
    <text evidence="1 2">Belongs to the metallophosphoesterase superfamily. YfcE family.</text>
</comment>
<dbReference type="OrthoDB" id="9800565at2"/>
<dbReference type="SUPFAM" id="SSF56300">
    <property type="entry name" value="Metallo-dependent phosphatases"/>
    <property type="match status" value="1"/>
</dbReference>
<dbReference type="RefSeq" id="WP_093336979.1">
    <property type="nucleotide sequence ID" value="NZ_FOXD01000009.1"/>
</dbReference>
<dbReference type="InterPro" id="IPR029052">
    <property type="entry name" value="Metallo-depent_PP-like"/>
</dbReference>
<evidence type="ECO:0000259" key="3">
    <source>
        <dbReference type="Pfam" id="PF12850"/>
    </source>
</evidence>
<evidence type="ECO:0000256" key="2">
    <source>
        <dbReference type="RuleBase" id="RU362039"/>
    </source>
</evidence>
<evidence type="ECO:0000313" key="5">
    <source>
        <dbReference type="Proteomes" id="UP000198892"/>
    </source>
</evidence>